<keyword evidence="3" id="KW-1185">Reference proteome</keyword>
<organism evidence="2 3">
    <name type="scientific">Methylobacillus rhizosphaerae</name>
    <dbReference type="NCBI Taxonomy" id="551994"/>
    <lineage>
        <taxon>Bacteria</taxon>
        <taxon>Pseudomonadati</taxon>
        <taxon>Pseudomonadota</taxon>
        <taxon>Betaproteobacteria</taxon>
        <taxon>Nitrosomonadales</taxon>
        <taxon>Methylophilaceae</taxon>
        <taxon>Methylobacillus</taxon>
    </lineage>
</organism>
<reference evidence="3" key="1">
    <citation type="submission" date="2017-06" db="EMBL/GenBank/DDBJ databases">
        <authorList>
            <person name="Varghese N."/>
            <person name="Submissions S."/>
        </authorList>
    </citation>
    <scope>NUCLEOTIDE SEQUENCE [LARGE SCALE GENOMIC DNA]</scope>
    <source>
        <strain evidence="3">Ca-68</strain>
    </source>
</reference>
<dbReference type="Pfam" id="PF12728">
    <property type="entry name" value="HTH_17"/>
    <property type="match status" value="1"/>
</dbReference>
<dbReference type="InterPro" id="IPR041657">
    <property type="entry name" value="HTH_17"/>
</dbReference>
<protein>
    <submittedName>
        <fullName evidence="2">DNA binding domain-containing protein, excisionase family</fullName>
    </submittedName>
</protein>
<accession>A0A239AV39</accession>
<dbReference type="Proteomes" id="UP000198305">
    <property type="component" value="Unassembled WGS sequence"/>
</dbReference>
<evidence type="ECO:0000259" key="1">
    <source>
        <dbReference type="Pfam" id="PF12728"/>
    </source>
</evidence>
<evidence type="ECO:0000313" key="2">
    <source>
        <dbReference type="EMBL" id="SNR98904.1"/>
    </source>
</evidence>
<name>A0A239AV39_9PROT</name>
<dbReference type="AlphaFoldDB" id="A0A239AV39"/>
<feature type="domain" description="Helix-turn-helix" evidence="1">
    <location>
        <begin position="28"/>
        <end position="64"/>
    </location>
</feature>
<evidence type="ECO:0000313" key="3">
    <source>
        <dbReference type="Proteomes" id="UP000198305"/>
    </source>
</evidence>
<dbReference type="EMBL" id="FZOA01000009">
    <property type="protein sequence ID" value="SNR98904.1"/>
    <property type="molecule type" value="Genomic_DNA"/>
</dbReference>
<proteinExistence type="predicted"/>
<gene>
    <name evidence="2" type="ORF">SAMN05192560_2102</name>
</gene>
<sequence>MSDLEIAIKAIQLYAEMKPRPLHVNQVQAAEMLGVSRQTIARMLRTGELSYNKFGLIPITEIDAALKPRKAS</sequence>